<keyword evidence="3" id="KW-1185">Reference proteome</keyword>
<proteinExistence type="predicted"/>
<accession>A0ABX8TVW7</accession>
<evidence type="ECO:0000313" key="3">
    <source>
        <dbReference type="Proteomes" id="UP000824681"/>
    </source>
</evidence>
<gene>
    <name evidence="2" type="ORF">Nocox_09685</name>
</gene>
<feature type="compositionally biased region" description="Pro residues" evidence="1">
    <location>
        <begin position="1"/>
        <end position="12"/>
    </location>
</feature>
<evidence type="ECO:0000313" key="2">
    <source>
        <dbReference type="EMBL" id="QYC39557.1"/>
    </source>
</evidence>
<feature type="region of interest" description="Disordered" evidence="1">
    <location>
        <begin position="1"/>
        <end position="43"/>
    </location>
</feature>
<dbReference type="EMBL" id="CP068985">
    <property type="protein sequence ID" value="QYC39557.1"/>
    <property type="molecule type" value="Genomic_DNA"/>
</dbReference>
<protein>
    <submittedName>
        <fullName evidence="2">Uncharacterized protein</fullName>
    </submittedName>
</protein>
<reference evidence="2 3" key="1">
    <citation type="journal article" date="2021" name="ACS Chem. Biol.">
        <title>Genomic-Led Discovery of a Novel Glycopeptide Antibiotic by Nonomuraea coxensis DSM 45129.</title>
        <authorList>
            <person name="Yushchuk O."/>
            <person name="Vior N.M."/>
            <person name="Andreo-Vidal A."/>
            <person name="Berini F."/>
            <person name="Ruckert C."/>
            <person name="Busche T."/>
            <person name="Binda E."/>
            <person name="Kalinowski J."/>
            <person name="Truman A.W."/>
            <person name="Marinelli F."/>
        </authorList>
    </citation>
    <scope>NUCLEOTIDE SEQUENCE [LARGE SCALE GENOMIC DNA]</scope>
    <source>
        <strain evidence="2 3">DSM 45129</strain>
    </source>
</reference>
<name>A0ABX8TVW7_9ACTN</name>
<evidence type="ECO:0000256" key="1">
    <source>
        <dbReference type="SAM" id="MobiDB-lite"/>
    </source>
</evidence>
<sequence length="43" mass="4495">MYRPAATPPLARPEPARREGPAPPAAPVTSTYGPVPGEATLPW</sequence>
<dbReference type="Proteomes" id="UP000824681">
    <property type="component" value="Chromosome"/>
</dbReference>
<organism evidence="2 3">
    <name type="scientific">Nonomuraea coxensis DSM 45129</name>
    <dbReference type="NCBI Taxonomy" id="1122611"/>
    <lineage>
        <taxon>Bacteria</taxon>
        <taxon>Bacillati</taxon>
        <taxon>Actinomycetota</taxon>
        <taxon>Actinomycetes</taxon>
        <taxon>Streptosporangiales</taxon>
        <taxon>Streptosporangiaceae</taxon>
        <taxon>Nonomuraea</taxon>
    </lineage>
</organism>